<gene>
    <name evidence="2" type="ORF">HZS54_16030</name>
</gene>
<dbReference type="EMBL" id="CP058909">
    <property type="protein sequence ID" value="QLH83040.1"/>
    <property type="molecule type" value="Genomic_DNA"/>
</dbReference>
<feature type="transmembrane region" description="Helical" evidence="1">
    <location>
        <begin position="48"/>
        <end position="65"/>
    </location>
</feature>
<proteinExistence type="predicted"/>
<sequence length="139" mass="14099">MKQTRLAPLVGVVGCLLVLVSLGLPYVLVRTAVGSAVGTYYGEGALNPLVGGIFALVAAIVLAAGRDERTDPPLAAGVGIALGFFIVVVVTVWAVTVPVGVIGGMDGPAVLSSHRWATIAVAALIPAASLWWSRTLGLL</sequence>
<reference evidence="2 3" key="1">
    <citation type="submission" date="2020-07" db="EMBL/GenBank/DDBJ databases">
        <title>Halosimplex litoreum sp. nov. and Halosimplex rubrum sp. nov., isolated from different salt environments.</title>
        <authorList>
            <person name="Cui H."/>
        </authorList>
    </citation>
    <scope>NUCLEOTIDE SEQUENCE [LARGE SCALE GENOMIC DNA]</scope>
    <source>
        <strain evidence="2 3">R2</strain>
    </source>
</reference>
<dbReference type="GeneID" id="56084129"/>
<evidence type="ECO:0000256" key="1">
    <source>
        <dbReference type="SAM" id="Phobius"/>
    </source>
</evidence>
<accession>A0A7D5PFB0</accession>
<dbReference type="InterPro" id="IPR055970">
    <property type="entry name" value="DUF7548"/>
</dbReference>
<organism evidence="2 3">
    <name type="scientific">Halosimplex pelagicum</name>
    <dbReference type="NCBI Taxonomy" id="869886"/>
    <lineage>
        <taxon>Archaea</taxon>
        <taxon>Methanobacteriati</taxon>
        <taxon>Methanobacteriota</taxon>
        <taxon>Stenosarchaea group</taxon>
        <taxon>Halobacteria</taxon>
        <taxon>Halobacteriales</taxon>
        <taxon>Haloarculaceae</taxon>
        <taxon>Halosimplex</taxon>
    </lineage>
</organism>
<dbReference type="Pfam" id="PF24416">
    <property type="entry name" value="DUF7548"/>
    <property type="match status" value="1"/>
</dbReference>
<keyword evidence="1" id="KW-0472">Membrane</keyword>
<dbReference type="AlphaFoldDB" id="A0A7D5PFB0"/>
<evidence type="ECO:0000313" key="2">
    <source>
        <dbReference type="EMBL" id="QLH83040.1"/>
    </source>
</evidence>
<dbReference type="KEGG" id="hpel:HZS54_16030"/>
<protein>
    <submittedName>
        <fullName evidence="2">Uncharacterized protein</fullName>
    </submittedName>
</protein>
<feature type="transmembrane region" description="Helical" evidence="1">
    <location>
        <begin position="7"/>
        <end position="28"/>
    </location>
</feature>
<name>A0A7D5PFB0_9EURY</name>
<keyword evidence="3" id="KW-1185">Reference proteome</keyword>
<dbReference type="Proteomes" id="UP000509346">
    <property type="component" value="Chromosome"/>
</dbReference>
<feature type="transmembrane region" description="Helical" evidence="1">
    <location>
        <begin position="74"/>
        <end position="96"/>
    </location>
</feature>
<feature type="transmembrane region" description="Helical" evidence="1">
    <location>
        <begin position="116"/>
        <end position="133"/>
    </location>
</feature>
<keyword evidence="1" id="KW-1133">Transmembrane helix</keyword>
<keyword evidence="1" id="KW-0812">Transmembrane</keyword>
<dbReference type="RefSeq" id="WP_179918097.1">
    <property type="nucleotide sequence ID" value="NZ_CP058909.1"/>
</dbReference>
<evidence type="ECO:0000313" key="3">
    <source>
        <dbReference type="Proteomes" id="UP000509346"/>
    </source>
</evidence>